<evidence type="ECO:0000256" key="2">
    <source>
        <dbReference type="ARBA" id="ARBA00022475"/>
    </source>
</evidence>
<protein>
    <submittedName>
        <fullName evidence="9">Phosphatase PAP2 family protein</fullName>
    </submittedName>
</protein>
<keyword evidence="3" id="KW-0812">Transmembrane</keyword>
<dbReference type="PANTHER" id="PTHR14969">
    <property type="entry name" value="SPHINGOSINE-1-PHOSPHATE PHOSPHOHYDROLASE"/>
    <property type="match status" value="1"/>
</dbReference>
<sequence>MRYAKQGSRPEDGHPCATCPPPGPDGGPSRALAAPRHGGARTAARHPAPAPRPPGRHALLGADQWLLAGFRRAGARWPAAGRAARGLSLAGEHAALWLAAGTAAAALDPARRQAWLRATAAVCAAHLTSSAVKQAVRRPRPAGGGPRPPVGRHSFPSSHAASSAAAAAAFAAVSPAAGRLARPLAAGVCLARLVAGVHYPTDVAAGALLGAAVARAVRGGVRPDG</sequence>
<dbReference type="SUPFAM" id="SSF48317">
    <property type="entry name" value="Acid phosphatase/Vanadium-dependent haloperoxidase"/>
    <property type="match status" value="1"/>
</dbReference>
<keyword evidence="6" id="KW-0472">Membrane</keyword>
<evidence type="ECO:0000259" key="8">
    <source>
        <dbReference type="SMART" id="SM00014"/>
    </source>
</evidence>
<feature type="domain" description="Phosphatidic acid phosphatase type 2/haloperoxidase" evidence="8">
    <location>
        <begin position="113"/>
        <end position="218"/>
    </location>
</feature>
<reference evidence="9 10" key="1">
    <citation type="submission" date="2018-03" db="EMBL/GenBank/DDBJ databases">
        <title>Novel Streptomyces sp. from soil.</title>
        <authorList>
            <person name="Tan G.Y.A."/>
            <person name="Lee Z.Y."/>
        </authorList>
    </citation>
    <scope>NUCLEOTIDE SEQUENCE [LARGE SCALE GENOMIC DNA]</scope>
    <source>
        <strain evidence="9 10">ST5x</strain>
    </source>
</reference>
<gene>
    <name evidence="9" type="ORF">C6N75_13885</name>
</gene>
<keyword evidence="2" id="KW-1003">Cell membrane</keyword>
<dbReference type="GO" id="GO:0005886">
    <property type="term" value="C:plasma membrane"/>
    <property type="evidence" value="ECO:0007669"/>
    <property type="project" value="UniProtKB-SubCell"/>
</dbReference>
<feature type="compositionally biased region" description="Low complexity" evidence="7">
    <location>
        <begin position="33"/>
        <end position="47"/>
    </location>
</feature>
<dbReference type="Proteomes" id="UP000239322">
    <property type="component" value="Unassembled WGS sequence"/>
</dbReference>
<accession>A0A2S9PWC0</accession>
<dbReference type="GO" id="GO:0016787">
    <property type="term" value="F:hydrolase activity"/>
    <property type="evidence" value="ECO:0007669"/>
    <property type="project" value="UniProtKB-KW"/>
</dbReference>
<dbReference type="InterPro" id="IPR036938">
    <property type="entry name" value="PAP2/HPO_sf"/>
</dbReference>
<dbReference type="SMART" id="SM00014">
    <property type="entry name" value="acidPPc"/>
    <property type="match status" value="1"/>
</dbReference>
<feature type="region of interest" description="Disordered" evidence="7">
    <location>
        <begin position="133"/>
        <end position="157"/>
    </location>
</feature>
<dbReference type="RefSeq" id="WP_105869201.1">
    <property type="nucleotide sequence ID" value="NZ_PVLV01000189.1"/>
</dbReference>
<evidence type="ECO:0000313" key="9">
    <source>
        <dbReference type="EMBL" id="PRH78637.1"/>
    </source>
</evidence>
<comment type="subcellular location">
    <subcellularLocation>
        <location evidence="1">Cell membrane</location>
        <topology evidence="1">Multi-pass membrane protein</topology>
    </subcellularLocation>
</comment>
<dbReference type="Pfam" id="PF01569">
    <property type="entry name" value="PAP2"/>
    <property type="match status" value="1"/>
</dbReference>
<evidence type="ECO:0000256" key="6">
    <source>
        <dbReference type="ARBA" id="ARBA00023136"/>
    </source>
</evidence>
<dbReference type="EMBL" id="PVLV01000189">
    <property type="protein sequence ID" value="PRH78637.1"/>
    <property type="molecule type" value="Genomic_DNA"/>
</dbReference>
<keyword evidence="4" id="KW-0378">Hydrolase</keyword>
<evidence type="ECO:0000256" key="7">
    <source>
        <dbReference type="SAM" id="MobiDB-lite"/>
    </source>
</evidence>
<dbReference type="AlphaFoldDB" id="A0A2S9PWC0"/>
<feature type="region of interest" description="Disordered" evidence="7">
    <location>
        <begin position="1"/>
        <end position="56"/>
    </location>
</feature>
<keyword evidence="5" id="KW-1133">Transmembrane helix</keyword>
<evidence type="ECO:0000313" key="10">
    <source>
        <dbReference type="Proteomes" id="UP000239322"/>
    </source>
</evidence>
<dbReference type="InterPro" id="IPR000326">
    <property type="entry name" value="PAP2/HPO"/>
</dbReference>
<keyword evidence="10" id="KW-1185">Reference proteome</keyword>
<name>A0A2S9PWC0_9ACTN</name>
<organism evidence="9 10">
    <name type="scientific">Streptomyces solincola</name>
    <dbReference type="NCBI Taxonomy" id="2100817"/>
    <lineage>
        <taxon>Bacteria</taxon>
        <taxon>Bacillati</taxon>
        <taxon>Actinomycetota</taxon>
        <taxon>Actinomycetes</taxon>
        <taxon>Kitasatosporales</taxon>
        <taxon>Streptomycetaceae</taxon>
        <taxon>Streptomyces</taxon>
    </lineage>
</organism>
<comment type="caution">
    <text evidence="9">The sequence shown here is derived from an EMBL/GenBank/DDBJ whole genome shotgun (WGS) entry which is preliminary data.</text>
</comment>
<dbReference type="PANTHER" id="PTHR14969:SF62">
    <property type="entry name" value="DECAPRENYLPHOSPHORYL-5-PHOSPHORIBOSE PHOSPHATASE RV3807C-RELATED"/>
    <property type="match status" value="1"/>
</dbReference>
<evidence type="ECO:0000256" key="1">
    <source>
        <dbReference type="ARBA" id="ARBA00004651"/>
    </source>
</evidence>
<dbReference type="CDD" id="cd01610">
    <property type="entry name" value="PAP2_like"/>
    <property type="match status" value="1"/>
</dbReference>
<dbReference type="Gene3D" id="1.20.144.10">
    <property type="entry name" value="Phosphatidic acid phosphatase type 2/haloperoxidase"/>
    <property type="match status" value="1"/>
</dbReference>
<proteinExistence type="predicted"/>
<evidence type="ECO:0000256" key="4">
    <source>
        <dbReference type="ARBA" id="ARBA00022801"/>
    </source>
</evidence>
<evidence type="ECO:0000256" key="5">
    <source>
        <dbReference type="ARBA" id="ARBA00022989"/>
    </source>
</evidence>
<evidence type="ECO:0000256" key="3">
    <source>
        <dbReference type="ARBA" id="ARBA00022692"/>
    </source>
</evidence>